<dbReference type="Proteomes" id="UP000029227">
    <property type="component" value="Unassembled WGS sequence"/>
</dbReference>
<keyword evidence="1 4" id="KW-0378">Hydrolase</keyword>
<dbReference type="GO" id="GO:0005975">
    <property type="term" value="P:carbohydrate metabolic process"/>
    <property type="evidence" value="ECO:0007669"/>
    <property type="project" value="InterPro"/>
</dbReference>
<sequence>MGTNAQFADMVADLHQRDMKIMLDAVYNHTSVDHPWFDRYGRQTEHKGAFNHPDSPYRDFYQFTGDTNDYIGWKGIDSLPKLNFSNPEVQDYIYAGDDAVIKSWLRPPYNIDGWRFDVIHMLGEGKGAKNNAHYVKAFRESAKSVNPDCFILGEHFF</sequence>
<dbReference type="GO" id="GO:0004558">
    <property type="term" value="F:alpha-1,4-glucosidase activity"/>
    <property type="evidence" value="ECO:0007669"/>
    <property type="project" value="UniProtKB-EC"/>
</dbReference>
<reference evidence="4 5" key="1">
    <citation type="journal article" date="2014" name="Genome Announc.">
        <title>Draft Genome Sequences of Two Vibrionaceae Species, Vibrio ponticus C121 and Photobacterium aphoticum C119, Isolated as Coral Reef Microbiota.</title>
        <authorList>
            <person name="Al-saari N."/>
            <person name="Meirelles P.M."/>
            <person name="Mino S."/>
            <person name="Suda W."/>
            <person name="Oshima K."/>
            <person name="Hattori M."/>
            <person name="Ohkuma M."/>
            <person name="Thompson F.L."/>
            <person name="Gomez-Gil B."/>
            <person name="Sawabe T."/>
            <person name="Sawabe T."/>
        </authorList>
    </citation>
    <scope>NUCLEOTIDE SEQUENCE [LARGE SCALE GENOMIC DNA]</scope>
    <source>
        <strain evidence="4 5">JCM 19237</strain>
    </source>
</reference>
<dbReference type="SUPFAM" id="SSF51445">
    <property type="entry name" value="(Trans)glycosidases"/>
    <property type="match status" value="1"/>
</dbReference>
<dbReference type="Pfam" id="PF00128">
    <property type="entry name" value="Alpha-amylase"/>
    <property type="match status" value="1"/>
</dbReference>
<accession>A0A090QZ08</accession>
<name>A0A090QZ08_9GAMM</name>
<dbReference type="PANTHER" id="PTHR10357:SF210">
    <property type="entry name" value="MALTODEXTRIN GLUCOSIDASE"/>
    <property type="match status" value="1"/>
</dbReference>
<gene>
    <name evidence="4" type="ORF">JCM19237_4515</name>
</gene>
<protein>
    <submittedName>
        <fullName evidence="4">Maltodextrin glucosidase</fullName>
        <ecNumber evidence="4">3.2.1.20</ecNumber>
    </submittedName>
</protein>
<dbReference type="InterPro" id="IPR006047">
    <property type="entry name" value="GH13_cat_dom"/>
</dbReference>
<evidence type="ECO:0000256" key="1">
    <source>
        <dbReference type="ARBA" id="ARBA00022801"/>
    </source>
</evidence>
<organism evidence="4 5">
    <name type="scientific">Photobacterium aphoticum</name>
    <dbReference type="NCBI Taxonomy" id="754436"/>
    <lineage>
        <taxon>Bacteria</taxon>
        <taxon>Pseudomonadati</taxon>
        <taxon>Pseudomonadota</taxon>
        <taxon>Gammaproteobacteria</taxon>
        <taxon>Vibrionales</taxon>
        <taxon>Vibrionaceae</taxon>
        <taxon>Photobacterium</taxon>
    </lineage>
</organism>
<feature type="domain" description="Glycosyl hydrolase family 13 catalytic" evidence="3">
    <location>
        <begin position="2"/>
        <end position="155"/>
    </location>
</feature>
<comment type="caution">
    <text evidence="4">The sequence shown here is derived from an EMBL/GenBank/DDBJ whole genome shotgun (WGS) entry which is preliminary data.</text>
</comment>
<evidence type="ECO:0000259" key="3">
    <source>
        <dbReference type="Pfam" id="PF00128"/>
    </source>
</evidence>
<evidence type="ECO:0000313" key="4">
    <source>
        <dbReference type="EMBL" id="GAL07099.1"/>
    </source>
</evidence>
<dbReference type="InterPro" id="IPR017853">
    <property type="entry name" value="GH"/>
</dbReference>
<dbReference type="EMBL" id="BBMN01000015">
    <property type="protein sequence ID" value="GAL07099.1"/>
    <property type="molecule type" value="Genomic_DNA"/>
</dbReference>
<dbReference type="Gene3D" id="3.20.20.80">
    <property type="entry name" value="Glycosidases"/>
    <property type="match status" value="1"/>
</dbReference>
<dbReference type="PANTHER" id="PTHR10357">
    <property type="entry name" value="ALPHA-AMYLASE FAMILY MEMBER"/>
    <property type="match status" value="1"/>
</dbReference>
<dbReference type="EC" id="3.2.1.20" evidence="4"/>
<evidence type="ECO:0000313" key="5">
    <source>
        <dbReference type="Proteomes" id="UP000029227"/>
    </source>
</evidence>
<keyword evidence="2 4" id="KW-0326">Glycosidase</keyword>
<dbReference type="AlphaFoldDB" id="A0A090QZ08"/>
<evidence type="ECO:0000256" key="2">
    <source>
        <dbReference type="ARBA" id="ARBA00023295"/>
    </source>
</evidence>
<proteinExistence type="predicted"/>
<dbReference type="STRING" id="754436.JCM19237_4515"/>
<dbReference type="eggNOG" id="COG0366">
    <property type="taxonomic scope" value="Bacteria"/>
</dbReference>